<dbReference type="Pfam" id="PF00384">
    <property type="entry name" value="Molybdopterin"/>
    <property type="match status" value="1"/>
</dbReference>
<evidence type="ECO:0000256" key="2">
    <source>
        <dbReference type="ARBA" id="ARBA00001966"/>
    </source>
</evidence>
<dbReference type="InterPro" id="IPR006657">
    <property type="entry name" value="MoPterin_dinucl-bd_dom"/>
</dbReference>
<dbReference type="GO" id="GO:0046872">
    <property type="term" value="F:metal ion binding"/>
    <property type="evidence" value="ECO:0007669"/>
    <property type="project" value="UniProtKB-KW"/>
</dbReference>
<dbReference type="GO" id="GO:0043546">
    <property type="term" value="F:molybdopterin cofactor binding"/>
    <property type="evidence" value="ECO:0007669"/>
    <property type="project" value="InterPro"/>
</dbReference>
<dbReference type="GO" id="GO:0022904">
    <property type="term" value="P:respiratory electron transport chain"/>
    <property type="evidence" value="ECO:0007669"/>
    <property type="project" value="TreeGrafter"/>
</dbReference>
<gene>
    <name evidence="11" type="ORF">S06H3_33180</name>
</gene>
<feature type="non-terminal residue" evidence="11">
    <location>
        <position position="1"/>
    </location>
</feature>
<name>X1LLY1_9ZZZZ</name>
<comment type="cofactor">
    <cofactor evidence="1">
        <name>Mo-bis(molybdopterin guanine dinucleotide)</name>
        <dbReference type="ChEBI" id="CHEBI:60539"/>
    </cofactor>
</comment>
<keyword evidence="6" id="KW-0560">Oxidoreductase</keyword>
<evidence type="ECO:0000256" key="4">
    <source>
        <dbReference type="ARBA" id="ARBA00022505"/>
    </source>
</evidence>
<dbReference type="Gene3D" id="2.40.40.20">
    <property type="match status" value="1"/>
</dbReference>
<dbReference type="Pfam" id="PF01568">
    <property type="entry name" value="Molydop_binding"/>
    <property type="match status" value="1"/>
</dbReference>
<evidence type="ECO:0000259" key="9">
    <source>
        <dbReference type="Pfam" id="PF00384"/>
    </source>
</evidence>
<evidence type="ECO:0000256" key="5">
    <source>
        <dbReference type="ARBA" id="ARBA00022723"/>
    </source>
</evidence>
<evidence type="ECO:0008006" key="12">
    <source>
        <dbReference type="Google" id="ProtNLM"/>
    </source>
</evidence>
<dbReference type="PROSITE" id="PS00932">
    <property type="entry name" value="MOLYBDOPTERIN_PROK_3"/>
    <property type="match status" value="1"/>
</dbReference>
<feature type="domain" description="Molybdopterin dinucleotide-binding" evidence="10">
    <location>
        <begin position="117"/>
        <end position="223"/>
    </location>
</feature>
<dbReference type="CDD" id="cd02790">
    <property type="entry name" value="MopB_CT_Formate-Dh_H"/>
    <property type="match status" value="1"/>
</dbReference>
<evidence type="ECO:0000313" key="11">
    <source>
        <dbReference type="EMBL" id="GAI20083.1"/>
    </source>
</evidence>
<accession>X1LLY1</accession>
<dbReference type="SUPFAM" id="SSF50692">
    <property type="entry name" value="ADC-like"/>
    <property type="match status" value="1"/>
</dbReference>
<dbReference type="PANTHER" id="PTHR43105:SF14">
    <property type="entry name" value="FORMATE DEHYDROGENASE H"/>
    <property type="match status" value="1"/>
</dbReference>
<dbReference type="InterPro" id="IPR006656">
    <property type="entry name" value="Mopterin_OxRdtase"/>
</dbReference>
<dbReference type="InterPro" id="IPR050123">
    <property type="entry name" value="Prok_molybdopt-oxidoreductase"/>
</dbReference>
<organism evidence="11">
    <name type="scientific">marine sediment metagenome</name>
    <dbReference type="NCBI Taxonomy" id="412755"/>
    <lineage>
        <taxon>unclassified sequences</taxon>
        <taxon>metagenomes</taxon>
        <taxon>ecological metagenomes</taxon>
    </lineage>
</organism>
<proteinExistence type="predicted"/>
<keyword evidence="5" id="KW-0479">Metal-binding</keyword>
<dbReference type="FunFam" id="2.40.40.20:FF:000005">
    <property type="entry name" value="Periplasmic nitrate reductase"/>
    <property type="match status" value="1"/>
</dbReference>
<keyword evidence="3" id="KW-0004">4Fe-4S</keyword>
<dbReference type="InterPro" id="IPR009010">
    <property type="entry name" value="Asp_de-COase-like_dom_sf"/>
</dbReference>
<comment type="caution">
    <text evidence="11">The sequence shown here is derived from an EMBL/GenBank/DDBJ whole genome shotgun (WGS) entry which is preliminary data.</text>
</comment>
<comment type="cofactor">
    <cofactor evidence="2">
        <name>[4Fe-4S] cluster</name>
        <dbReference type="ChEBI" id="CHEBI:49883"/>
    </cofactor>
</comment>
<dbReference type="PANTHER" id="PTHR43105">
    <property type="entry name" value="RESPIRATORY NITRATE REDUCTASE"/>
    <property type="match status" value="1"/>
</dbReference>
<keyword evidence="8" id="KW-0411">Iron-sulfur</keyword>
<dbReference type="InterPro" id="IPR041925">
    <property type="entry name" value="CT_Formate-Dh_H"/>
</dbReference>
<dbReference type="GO" id="GO:0016020">
    <property type="term" value="C:membrane"/>
    <property type="evidence" value="ECO:0007669"/>
    <property type="project" value="TreeGrafter"/>
</dbReference>
<evidence type="ECO:0000259" key="10">
    <source>
        <dbReference type="Pfam" id="PF01568"/>
    </source>
</evidence>
<evidence type="ECO:0000256" key="7">
    <source>
        <dbReference type="ARBA" id="ARBA00023004"/>
    </source>
</evidence>
<dbReference type="GO" id="GO:0003954">
    <property type="term" value="F:NADH dehydrogenase activity"/>
    <property type="evidence" value="ECO:0007669"/>
    <property type="project" value="TreeGrafter"/>
</dbReference>
<evidence type="ECO:0000256" key="3">
    <source>
        <dbReference type="ARBA" id="ARBA00022485"/>
    </source>
</evidence>
<dbReference type="SUPFAM" id="SSF53706">
    <property type="entry name" value="Formate dehydrogenase/DMSO reductase, domains 1-3"/>
    <property type="match status" value="1"/>
</dbReference>
<sequence>TNTERRVQRVRKAIEPVGDAKPDWWITCQIAKRMGKGNGFDFARPSQIMDEIARLTPSYGGISYRRLEKGGLQWPCPTKDHPGTPILHTERFTRGKGQFIPLKYKPPMELPDSDYPLLLTTGRNLLHFHTGTMTRKVKGLNILMDEELVEINPQDASALGIVDGEMIKVISRRGAVVAKARVTDASPVGVVFMTFHFAESHTNQLTSPALDPVAKIPEYKVCAVRIEKDGSSAK</sequence>
<evidence type="ECO:0000256" key="1">
    <source>
        <dbReference type="ARBA" id="ARBA00001942"/>
    </source>
</evidence>
<dbReference type="Gene3D" id="3.40.50.740">
    <property type="match status" value="1"/>
</dbReference>
<dbReference type="GO" id="GO:0051539">
    <property type="term" value="F:4 iron, 4 sulfur cluster binding"/>
    <property type="evidence" value="ECO:0007669"/>
    <property type="project" value="UniProtKB-KW"/>
</dbReference>
<dbReference type="InterPro" id="IPR006655">
    <property type="entry name" value="Mopterin_OxRdtase_prok_CS"/>
</dbReference>
<evidence type="ECO:0000256" key="8">
    <source>
        <dbReference type="ARBA" id="ARBA00023014"/>
    </source>
</evidence>
<keyword evidence="4" id="KW-0500">Molybdenum</keyword>
<dbReference type="EMBL" id="BARV01019782">
    <property type="protein sequence ID" value="GAI20083.1"/>
    <property type="molecule type" value="Genomic_DNA"/>
</dbReference>
<reference evidence="11" key="1">
    <citation type="journal article" date="2014" name="Front. Microbiol.">
        <title>High frequency of phylogenetically diverse reductive dehalogenase-homologous genes in deep subseafloor sedimentary metagenomes.</title>
        <authorList>
            <person name="Kawai M."/>
            <person name="Futagami T."/>
            <person name="Toyoda A."/>
            <person name="Takaki Y."/>
            <person name="Nishi S."/>
            <person name="Hori S."/>
            <person name="Arai W."/>
            <person name="Tsubouchi T."/>
            <person name="Morono Y."/>
            <person name="Uchiyama I."/>
            <person name="Ito T."/>
            <person name="Fujiyama A."/>
            <person name="Inagaki F."/>
            <person name="Takami H."/>
        </authorList>
    </citation>
    <scope>NUCLEOTIDE SEQUENCE</scope>
    <source>
        <strain evidence="11">Expedition CK06-06</strain>
    </source>
</reference>
<dbReference type="AlphaFoldDB" id="X1LLY1"/>
<feature type="domain" description="Molybdopterin oxidoreductase" evidence="9">
    <location>
        <begin position="1"/>
        <end position="33"/>
    </location>
</feature>
<evidence type="ECO:0000256" key="6">
    <source>
        <dbReference type="ARBA" id="ARBA00023002"/>
    </source>
</evidence>
<keyword evidence="7" id="KW-0408">Iron</keyword>
<protein>
    <recommendedName>
        <fullName evidence="12">Molybdopterin dinucleotide-binding domain-containing protein</fullName>
    </recommendedName>
</protein>